<keyword evidence="3" id="KW-1185">Reference proteome</keyword>
<dbReference type="AlphaFoldDB" id="A0A103E7C0"/>
<accession>A0A103E7C0</accession>
<gene>
    <name evidence="2" type="ORF">WS67_00425</name>
</gene>
<dbReference type="Proteomes" id="UP000062788">
    <property type="component" value="Unassembled WGS sequence"/>
</dbReference>
<organism evidence="2 3">
    <name type="scientific">Burkholderia singularis</name>
    <dbReference type="NCBI Taxonomy" id="1503053"/>
    <lineage>
        <taxon>Bacteria</taxon>
        <taxon>Pseudomonadati</taxon>
        <taxon>Pseudomonadota</taxon>
        <taxon>Betaproteobacteria</taxon>
        <taxon>Burkholderiales</taxon>
        <taxon>Burkholderiaceae</taxon>
        <taxon>Burkholderia</taxon>
        <taxon>pseudomallei group</taxon>
    </lineage>
</organism>
<proteinExistence type="predicted"/>
<reference evidence="2 3" key="1">
    <citation type="submission" date="2015-11" db="EMBL/GenBank/DDBJ databases">
        <title>Expanding the genomic diversity of Burkholderia species for the development of highly accurate diagnostics.</title>
        <authorList>
            <person name="Sahl J."/>
            <person name="Keim P."/>
            <person name="Wagner D."/>
        </authorList>
    </citation>
    <scope>NUCLEOTIDE SEQUENCE [LARGE SCALE GENOMIC DNA]</scope>
    <source>
        <strain evidence="2 3">TSV85</strain>
    </source>
</reference>
<feature type="region of interest" description="Disordered" evidence="1">
    <location>
        <begin position="76"/>
        <end position="112"/>
    </location>
</feature>
<evidence type="ECO:0000313" key="2">
    <source>
        <dbReference type="EMBL" id="KVE29727.1"/>
    </source>
</evidence>
<evidence type="ECO:0000313" key="3">
    <source>
        <dbReference type="Proteomes" id="UP000062788"/>
    </source>
</evidence>
<protein>
    <submittedName>
        <fullName evidence="2">Uncharacterized protein</fullName>
    </submittedName>
</protein>
<comment type="caution">
    <text evidence="2">The sequence shown here is derived from an EMBL/GenBank/DDBJ whole genome shotgun (WGS) entry which is preliminary data.</text>
</comment>
<evidence type="ECO:0000256" key="1">
    <source>
        <dbReference type="SAM" id="MobiDB-lite"/>
    </source>
</evidence>
<sequence>MQALRRRVRLQGRAGWHGFVASRRIELNRTASDRTAVYRSALRRRVCPHGRRAVWQRFTASASASHRTALHCTAPRRIASQQSTAPLSAPPHPIAPRHAGPVPRLSLIPRYP</sequence>
<name>A0A103E7C0_9BURK</name>
<dbReference type="EMBL" id="LOWA01000011">
    <property type="protein sequence ID" value="KVE29727.1"/>
    <property type="molecule type" value="Genomic_DNA"/>
</dbReference>